<gene>
    <name evidence="7" type="ORF">HAKA00212_LOCUS25332</name>
</gene>
<comment type="subcellular location">
    <subcellularLocation>
        <location evidence="1">Membrane</location>
        <topology evidence="1">Multi-pass membrane protein</topology>
    </subcellularLocation>
</comment>
<dbReference type="GO" id="GO:0000139">
    <property type="term" value="C:Golgi membrane"/>
    <property type="evidence" value="ECO:0007669"/>
    <property type="project" value="TreeGrafter"/>
</dbReference>
<accession>A0A6V1WU61</accession>
<feature type="transmembrane region" description="Helical" evidence="6">
    <location>
        <begin position="185"/>
        <end position="210"/>
    </location>
</feature>
<keyword evidence="3 6" id="KW-0812">Transmembrane</keyword>
<feature type="transmembrane region" description="Helical" evidence="6">
    <location>
        <begin position="78"/>
        <end position="97"/>
    </location>
</feature>
<keyword evidence="4 6" id="KW-1133">Transmembrane helix</keyword>
<dbReference type="InterPro" id="IPR007881">
    <property type="entry name" value="UNC-50"/>
</dbReference>
<comment type="similarity">
    <text evidence="2">Belongs to the unc-50 family.</text>
</comment>
<dbReference type="PANTHER" id="PTHR12841:SF6">
    <property type="entry name" value="PROTEIN UNC-50 HOMOLOG"/>
    <property type="match status" value="1"/>
</dbReference>
<evidence type="ECO:0000256" key="5">
    <source>
        <dbReference type="ARBA" id="ARBA00023136"/>
    </source>
</evidence>
<dbReference type="AlphaFoldDB" id="A0A6V1WU61"/>
<sequence>MLPLDGRTARYSNFSNRAYSNGYSSNEYLRRIYDFNQMDFEAAFDQFMTLLSRNPAQVYKSSYYRKQTKNQWARDDPAFAVIQILLLIASACAYGVAFSAGSFWHFFTIIFKMVGIQYVGVGVFIASLGSWFANARLRQVRAGTVAQRVEWAFAWDAHCNAHAPAFLLLHVVQYFLLPLLMGRSWLALAAANTLYAASLLAYVYVTHLGYRALPFLSNTEVYLYPAGVIILLYVISLLLGLVGVSCNMTRIVSHFYFDMTLH</sequence>
<evidence type="ECO:0000256" key="1">
    <source>
        <dbReference type="ARBA" id="ARBA00004141"/>
    </source>
</evidence>
<evidence type="ECO:0000256" key="4">
    <source>
        <dbReference type="ARBA" id="ARBA00022989"/>
    </source>
</evidence>
<feature type="transmembrane region" description="Helical" evidence="6">
    <location>
        <begin position="222"/>
        <end position="244"/>
    </location>
</feature>
<dbReference type="Pfam" id="PF05216">
    <property type="entry name" value="UNC-50"/>
    <property type="match status" value="1"/>
</dbReference>
<proteinExistence type="inferred from homology"/>
<evidence type="ECO:0000256" key="6">
    <source>
        <dbReference type="SAM" id="Phobius"/>
    </source>
</evidence>
<evidence type="ECO:0000256" key="2">
    <source>
        <dbReference type="ARBA" id="ARBA00006293"/>
    </source>
</evidence>
<evidence type="ECO:0008006" key="8">
    <source>
        <dbReference type="Google" id="ProtNLM"/>
    </source>
</evidence>
<keyword evidence="5 6" id="KW-0472">Membrane</keyword>
<name>A0A6V1WU61_HETAK</name>
<dbReference type="PANTHER" id="PTHR12841">
    <property type="entry name" value="PROTEIN UNC-50 HOMOLOG"/>
    <property type="match status" value="1"/>
</dbReference>
<protein>
    <recommendedName>
        <fullName evidence="8">UNC-50 family protein</fullName>
    </recommendedName>
</protein>
<evidence type="ECO:0000313" key="7">
    <source>
        <dbReference type="EMBL" id="CAE0651159.1"/>
    </source>
</evidence>
<dbReference type="EMBL" id="HBIU01058254">
    <property type="protein sequence ID" value="CAE0651159.1"/>
    <property type="molecule type" value="Transcribed_RNA"/>
</dbReference>
<reference evidence="7" key="1">
    <citation type="submission" date="2021-01" db="EMBL/GenBank/DDBJ databases">
        <authorList>
            <person name="Corre E."/>
            <person name="Pelletier E."/>
            <person name="Niang G."/>
            <person name="Scheremetjew M."/>
            <person name="Finn R."/>
            <person name="Kale V."/>
            <person name="Holt S."/>
            <person name="Cochrane G."/>
            <person name="Meng A."/>
            <person name="Brown T."/>
            <person name="Cohen L."/>
        </authorList>
    </citation>
    <scope>NUCLEOTIDE SEQUENCE</scope>
    <source>
        <strain evidence="7">CCMP3107</strain>
    </source>
</reference>
<feature type="transmembrane region" description="Helical" evidence="6">
    <location>
        <begin position="103"/>
        <end position="132"/>
    </location>
</feature>
<organism evidence="7">
    <name type="scientific">Heterosigma akashiwo</name>
    <name type="common">Chromophytic alga</name>
    <name type="synonym">Heterosigma carterae</name>
    <dbReference type="NCBI Taxonomy" id="2829"/>
    <lineage>
        <taxon>Eukaryota</taxon>
        <taxon>Sar</taxon>
        <taxon>Stramenopiles</taxon>
        <taxon>Ochrophyta</taxon>
        <taxon>Raphidophyceae</taxon>
        <taxon>Chattonellales</taxon>
        <taxon>Chattonellaceae</taxon>
        <taxon>Heterosigma</taxon>
    </lineage>
</organism>
<evidence type="ECO:0000256" key="3">
    <source>
        <dbReference type="ARBA" id="ARBA00022692"/>
    </source>
</evidence>